<comment type="catalytic activity">
    <reaction evidence="7">
        <text>urea(in) = urea(out)</text>
        <dbReference type="Rhea" id="RHEA:32799"/>
        <dbReference type="ChEBI" id="CHEBI:16199"/>
    </reaction>
</comment>
<proteinExistence type="inferred from homology"/>
<dbReference type="GO" id="GO:0015204">
    <property type="term" value="F:urea transmembrane transporter activity"/>
    <property type="evidence" value="ECO:0007669"/>
    <property type="project" value="InterPro"/>
</dbReference>
<evidence type="ECO:0000256" key="8">
    <source>
        <dbReference type="SAM" id="Phobius"/>
    </source>
</evidence>
<dbReference type="OrthoDB" id="426293at2759"/>
<dbReference type="InterPro" id="IPR029020">
    <property type="entry name" value="Ammonium/urea_transptr"/>
</dbReference>
<feature type="transmembrane region" description="Helical" evidence="8">
    <location>
        <begin position="96"/>
        <end position="117"/>
    </location>
</feature>
<dbReference type="Gene3D" id="1.10.3430.10">
    <property type="entry name" value="Ammonium transporter AmtB like domains"/>
    <property type="match status" value="1"/>
</dbReference>
<keyword evidence="10" id="KW-1185">Reference proteome</keyword>
<feature type="transmembrane region" description="Helical" evidence="8">
    <location>
        <begin position="123"/>
        <end position="142"/>
    </location>
</feature>
<evidence type="ECO:0000256" key="5">
    <source>
        <dbReference type="ARBA" id="ARBA00022989"/>
    </source>
</evidence>
<evidence type="ECO:0000256" key="2">
    <source>
        <dbReference type="ARBA" id="ARBA00005914"/>
    </source>
</evidence>
<keyword evidence="3" id="KW-1003">Cell membrane</keyword>
<feature type="transmembrane region" description="Helical" evidence="8">
    <location>
        <begin position="179"/>
        <end position="197"/>
    </location>
</feature>
<evidence type="ECO:0000256" key="6">
    <source>
        <dbReference type="ARBA" id="ARBA00023136"/>
    </source>
</evidence>
<dbReference type="GO" id="GO:0005886">
    <property type="term" value="C:plasma membrane"/>
    <property type="evidence" value="ECO:0007669"/>
    <property type="project" value="UniProtKB-SubCell"/>
</dbReference>
<feature type="transmembrane region" description="Helical" evidence="8">
    <location>
        <begin position="369"/>
        <end position="389"/>
    </location>
</feature>
<name>A0A1W0X3N4_HYPEX</name>
<comment type="similarity">
    <text evidence="2">Belongs to the urea transporter family.</text>
</comment>
<keyword evidence="6 8" id="KW-0472">Membrane</keyword>
<accession>A0A1W0X3N4</accession>
<dbReference type="PANTHER" id="PTHR10464">
    <property type="entry name" value="UREA TRANSPORTER"/>
    <property type="match status" value="1"/>
</dbReference>
<evidence type="ECO:0000313" key="10">
    <source>
        <dbReference type="Proteomes" id="UP000192578"/>
    </source>
</evidence>
<dbReference type="AlphaFoldDB" id="A0A1W0X3N4"/>
<feature type="transmembrane region" description="Helical" evidence="8">
    <location>
        <begin position="344"/>
        <end position="363"/>
    </location>
</feature>
<gene>
    <name evidence="9" type="ORF">BV898_04137</name>
</gene>
<protein>
    <submittedName>
        <fullName evidence="9">Urea transporter 2</fullName>
    </submittedName>
</protein>
<comment type="subcellular location">
    <subcellularLocation>
        <location evidence="1">Cell membrane</location>
        <topology evidence="1">Multi-pass membrane protein</topology>
    </subcellularLocation>
</comment>
<dbReference type="InterPro" id="IPR004937">
    <property type="entry name" value="Urea_transporter"/>
</dbReference>
<feature type="transmembrane region" description="Helical" evidence="8">
    <location>
        <begin position="288"/>
        <end position="311"/>
    </location>
</feature>
<comment type="caution">
    <text evidence="9">The sequence shown here is derived from an EMBL/GenBank/DDBJ whole genome shotgun (WGS) entry which is preliminary data.</text>
</comment>
<sequence>MEPLSKEVKNEFHLQTTPMPRLNTTPIPSTSNVALQRRTSAGRRSSMISWANMTALRRSVRHYVTGDSPGISEWVDRQSNDLSVVLRFFESVLRTFGALIFVNNVWSGVLFLLACMIHNQFSTLLGLLGIGIAYAVGILMNVPPDRLRNGVATFNGFMVASFVAANAEPFHGVVWNPWLLFPALFFSIISTLIKIALHSVLQHVKLPALNLPFSITTLCFLASQGSTVTPLFPADLFSHPQLANSSTQTYAGSEIARAVFFSISNIYGCDNVTSVCLAWIAVFIASPLLFTMCLLGSCTGTGIAVVLGVAARELATGMWSFNSLLVCGSVGGFFYVWNPFSCALAIFAAAFACVIAGTLYHVLGPVSLPYQALPLFLTDAIFLLALAAYKSRWFVRVEFSEIRYPEHHRRAHLERLKVKNAAAPASSNGNVSNGNHIHVA</sequence>
<evidence type="ECO:0000256" key="4">
    <source>
        <dbReference type="ARBA" id="ARBA00022692"/>
    </source>
</evidence>
<keyword evidence="4 8" id="KW-0812">Transmembrane</keyword>
<dbReference type="PANTHER" id="PTHR10464:SF4">
    <property type="entry name" value="UREA TRANSPORTER"/>
    <property type="match status" value="1"/>
</dbReference>
<evidence type="ECO:0000313" key="9">
    <source>
        <dbReference type="EMBL" id="OQV21924.1"/>
    </source>
</evidence>
<dbReference type="EMBL" id="MTYJ01000020">
    <property type="protein sequence ID" value="OQV21924.1"/>
    <property type="molecule type" value="Genomic_DNA"/>
</dbReference>
<evidence type="ECO:0000256" key="1">
    <source>
        <dbReference type="ARBA" id="ARBA00004651"/>
    </source>
</evidence>
<evidence type="ECO:0000256" key="7">
    <source>
        <dbReference type="ARBA" id="ARBA00033993"/>
    </source>
</evidence>
<reference evidence="10" key="1">
    <citation type="submission" date="2017-01" db="EMBL/GenBank/DDBJ databases">
        <title>Comparative genomics of anhydrobiosis in the tardigrade Hypsibius dujardini.</title>
        <authorList>
            <person name="Yoshida Y."/>
            <person name="Koutsovoulos G."/>
            <person name="Laetsch D."/>
            <person name="Stevens L."/>
            <person name="Kumar S."/>
            <person name="Horikawa D."/>
            <person name="Ishino K."/>
            <person name="Komine S."/>
            <person name="Tomita M."/>
            <person name="Blaxter M."/>
            <person name="Arakawa K."/>
        </authorList>
    </citation>
    <scope>NUCLEOTIDE SEQUENCE [LARGE SCALE GENOMIC DNA]</scope>
    <source>
        <strain evidence="10">Z151</strain>
    </source>
</reference>
<dbReference type="Pfam" id="PF03253">
    <property type="entry name" value="UT"/>
    <property type="match status" value="1"/>
</dbReference>
<feature type="transmembrane region" description="Helical" evidence="8">
    <location>
        <begin position="317"/>
        <end position="337"/>
    </location>
</feature>
<keyword evidence="5 8" id="KW-1133">Transmembrane helix</keyword>
<dbReference type="Proteomes" id="UP000192578">
    <property type="component" value="Unassembled WGS sequence"/>
</dbReference>
<organism evidence="9 10">
    <name type="scientific">Hypsibius exemplaris</name>
    <name type="common">Freshwater tardigrade</name>
    <dbReference type="NCBI Taxonomy" id="2072580"/>
    <lineage>
        <taxon>Eukaryota</taxon>
        <taxon>Metazoa</taxon>
        <taxon>Ecdysozoa</taxon>
        <taxon>Tardigrada</taxon>
        <taxon>Eutardigrada</taxon>
        <taxon>Parachela</taxon>
        <taxon>Hypsibioidea</taxon>
        <taxon>Hypsibiidae</taxon>
        <taxon>Hypsibius</taxon>
    </lineage>
</organism>
<evidence type="ECO:0000256" key="3">
    <source>
        <dbReference type="ARBA" id="ARBA00022475"/>
    </source>
</evidence>